<dbReference type="AlphaFoldDB" id="A0A5B7ELV6"/>
<sequence>MILGLPLPFDPPPSDYFMSSIKVLRNDVFHALGIWT</sequence>
<keyword evidence="2" id="KW-1185">Reference proteome</keyword>
<evidence type="ECO:0000313" key="1">
    <source>
        <dbReference type="EMBL" id="MPC33404.1"/>
    </source>
</evidence>
<proteinExistence type="predicted"/>
<protein>
    <submittedName>
        <fullName evidence="1">Uncharacterized protein</fullName>
    </submittedName>
</protein>
<comment type="caution">
    <text evidence="1">The sequence shown here is derived from an EMBL/GenBank/DDBJ whole genome shotgun (WGS) entry which is preliminary data.</text>
</comment>
<evidence type="ECO:0000313" key="2">
    <source>
        <dbReference type="Proteomes" id="UP000324222"/>
    </source>
</evidence>
<dbReference type="EMBL" id="VSRR010002828">
    <property type="protein sequence ID" value="MPC33404.1"/>
    <property type="molecule type" value="Genomic_DNA"/>
</dbReference>
<name>A0A5B7ELV6_PORTR</name>
<gene>
    <name evidence="1" type="ORF">E2C01_026753</name>
</gene>
<reference evidence="1 2" key="1">
    <citation type="submission" date="2019-05" db="EMBL/GenBank/DDBJ databases">
        <title>Another draft genome of Portunus trituberculatus and its Hox gene families provides insights of decapod evolution.</title>
        <authorList>
            <person name="Jeong J.-H."/>
            <person name="Song I."/>
            <person name="Kim S."/>
            <person name="Choi T."/>
            <person name="Kim D."/>
            <person name="Ryu S."/>
            <person name="Kim W."/>
        </authorList>
    </citation>
    <scope>NUCLEOTIDE SEQUENCE [LARGE SCALE GENOMIC DNA]</scope>
    <source>
        <tissue evidence="1">Muscle</tissue>
    </source>
</reference>
<accession>A0A5B7ELV6</accession>
<dbReference type="Proteomes" id="UP000324222">
    <property type="component" value="Unassembled WGS sequence"/>
</dbReference>
<organism evidence="1 2">
    <name type="scientific">Portunus trituberculatus</name>
    <name type="common">Swimming crab</name>
    <name type="synonym">Neptunus trituberculatus</name>
    <dbReference type="NCBI Taxonomy" id="210409"/>
    <lineage>
        <taxon>Eukaryota</taxon>
        <taxon>Metazoa</taxon>
        <taxon>Ecdysozoa</taxon>
        <taxon>Arthropoda</taxon>
        <taxon>Crustacea</taxon>
        <taxon>Multicrustacea</taxon>
        <taxon>Malacostraca</taxon>
        <taxon>Eumalacostraca</taxon>
        <taxon>Eucarida</taxon>
        <taxon>Decapoda</taxon>
        <taxon>Pleocyemata</taxon>
        <taxon>Brachyura</taxon>
        <taxon>Eubrachyura</taxon>
        <taxon>Portunoidea</taxon>
        <taxon>Portunidae</taxon>
        <taxon>Portuninae</taxon>
        <taxon>Portunus</taxon>
    </lineage>
</organism>